<protein>
    <submittedName>
        <fullName evidence="2">Aldo/keto reductase</fullName>
        <ecNumber evidence="2">1.1.1.-</ecNumber>
    </submittedName>
</protein>
<accession>A0ABZ1CCA5</accession>
<gene>
    <name evidence="2" type="ORF">K1X11_007225</name>
</gene>
<dbReference type="PANTHER" id="PTHR43312">
    <property type="entry name" value="D-THREO-ALDOSE 1-DEHYDROGENASE"/>
    <property type="match status" value="1"/>
</dbReference>
<proteinExistence type="predicted"/>
<dbReference type="RefSeq" id="WP_221031061.1">
    <property type="nucleotide sequence ID" value="NZ_CP139781.1"/>
</dbReference>
<dbReference type="Gene3D" id="3.20.20.100">
    <property type="entry name" value="NADP-dependent oxidoreductase domain"/>
    <property type="match status" value="1"/>
</dbReference>
<dbReference type="InterPro" id="IPR036812">
    <property type="entry name" value="NAD(P)_OxRdtase_dom_sf"/>
</dbReference>
<dbReference type="Proteomes" id="UP000738431">
    <property type="component" value="Chromosome"/>
</dbReference>
<dbReference type="InterPro" id="IPR023210">
    <property type="entry name" value="NADP_OxRdtase_dom"/>
</dbReference>
<dbReference type="CDD" id="cd19086">
    <property type="entry name" value="AKR_AKR11C1"/>
    <property type="match status" value="1"/>
</dbReference>
<feature type="domain" description="NADP-dependent oxidoreductase" evidence="1">
    <location>
        <begin position="15"/>
        <end position="311"/>
    </location>
</feature>
<dbReference type="Pfam" id="PF00248">
    <property type="entry name" value="Aldo_ket_red"/>
    <property type="match status" value="1"/>
</dbReference>
<organism evidence="2 3">
    <name type="scientific">Actomonas aquatica</name>
    <dbReference type="NCBI Taxonomy" id="2866162"/>
    <lineage>
        <taxon>Bacteria</taxon>
        <taxon>Pseudomonadati</taxon>
        <taxon>Verrucomicrobiota</taxon>
        <taxon>Opitutia</taxon>
        <taxon>Opitutales</taxon>
        <taxon>Opitutaceae</taxon>
        <taxon>Actomonas</taxon>
    </lineage>
</organism>
<sequence length="321" mass="34472">MNYRTLGRTGLSVSEISLGTWSFGSPIYGGVDQTDAHEAIRAALDLGINSFDTAPLYGTPAEDGIAEKVLGRALGADRDQVTITTKFGRYPTRGHLNTFYSAAGVTESVEDSLRRLGTDRLDVLFFHSPFGPEQIEDDVWGALDALKTSGKVRFVGHSVSLPDKTSEMTREWARDGRIDVVQLVISLMNRENTALIADLAALDVGILARESLANGFLAGVYTPETTFPAGHLNARYSREEIAERVAVAERYRAELVTGEVTSLAQAALRWVLDQPGISSVLAGSSRVNEITDCAAASDAPPFSTAQLAAAAAIHTRDYPPA</sequence>
<dbReference type="SUPFAM" id="SSF51430">
    <property type="entry name" value="NAD(P)-linked oxidoreductase"/>
    <property type="match status" value="1"/>
</dbReference>
<evidence type="ECO:0000313" key="3">
    <source>
        <dbReference type="Proteomes" id="UP000738431"/>
    </source>
</evidence>
<dbReference type="InterPro" id="IPR053135">
    <property type="entry name" value="AKR2_Oxidoreductase"/>
</dbReference>
<dbReference type="GO" id="GO:0016491">
    <property type="term" value="F:oxidoreductase activity"/>
    <property type="evidence" value="ECO:0007669"/>
    <property type="project" value="UniProtKB-KW"/>
</dbReference>
<reference evidence="2 3" key="1">
    <citation type="submission" date="2023-12" db="EMBL/GenBank/DDBJ databases">
        <title>Description of an unclassified Opitutus bacterium of Verrucomicrobiota.</title>
        <authorList>
            <person name="Zhang D.-F."/>
        </authorList>
    </citation>
    <scope>NUCLEOTIDE SEQUENCE [LARGE SCALE GENOMIC DNA]</scope>
    <source>
        <strain evidence="2 3">WL0086</strain>
    </source>
</reference>
<dbReference type="PANTHER" id="PTHR43312:SF1">
    <property type="entry name" value="NADP-DEPENDENT OXIDOREDUCTASE DOMAIN-CONTAINING PROTEIN"/>
    <property type="match status" value="1"/>
</dbReference>
<name>A0ABZ1CCA5_9BACT</name>
<keyword evidence="3" id="KW-1185">Reference proteome</keyword>
<dbReference type="EMBL" id="CP139781">
    <property type="protein sequence ID" value="WRQ89194.1"/>
    <property type="molecule type" value="Genomic_DNA"/>
</dbReference>
<evidence type="ECO:0000313" key="2">
    <source>
        <dbReference type="EMBL" id="WRQ89194.1"/>
    </source>
</evidence>
<keyword evidence="2" id="KW-0560">Oxidoreductase</keyword>
<evidence type="ECO:0000259" key="1">
    <source>
        <dbReference type="Pfam" id="PF00248"/>
    </source>
</evidence>
<dbReference type="EC" id="1.1.1.-" evidence="2"/>